<name>A0A2M9ZQZ5_9LEPT</name>
<evidence type="ECO:0000313" key="4">
    <source>
        <dbReference type="Proteomes" id="UP000231962"/>
    </source>
</evidence>
<evidence type="ECO:0000313" key="5">
    <source>
        <dbReference type="Proteomes" id="UP000231990"/>
    </source>
</evidence>
<sequence>MIKVSNWKARILFAFICVMFLSSCLYTNLKSPGWYYSQSYSDIRGMDPVGRLEGQSCGTSYLWLVYTGDESYEAAVQNAIKDKADLLYDVQTDYFLKSFLFGLYFEKCTRVSGMGVKLPQRLLKKE</sequence>
<gene>
    <name evidence="2" type="ORF">CH360_00025</name>
    <name evidence="3" type="ORF">CH373_00025</name>
</gene>
<reference evidence="4 5" key="1">
    <citation type="submission" date="2017-07" db="EMBL/GenBank/DDBJ databases">
        <title>Leptospira spp. isolated from tropical soils.</title>
        <authorList>
            <person name="Thibeaux R."/>
            <person name="Iraola G."/>
            <person name="Ferres I."/>
            <person name="Bierque E."/>
            <person name="Girault D."/>
            <person name="Soupe-Gilbert M.-E."/>
            <person name="Picardeau M."/>
            <person name="Goarant C."/>
        </authorList>
    </citation>
    <scope>NUCLEOTIDE SEQUENCE [LARGE SCALE GENOMIC DNA]</scope>
    <source>
        <strain evidence="3 5">FH1-B-B1</strain>
        <strain evidence="2 4">FH1-B-C1</strain>
    </source>
</reference>
<dbReference type="PROSITE" id="PS51257">
    <property type="entry name" value="PROKAR_LIPOPROTEIN"/>
    <property type="match status" value="1"/>
</dbReference>
<accession>A0A2M9ZQZ5</accession>
<evidence type="ECO:0000256" key="1">
    <source>
        <dbReference type="SAM" id="Phobius"/>
    </source>
</evidence>
<dbReference type="InterPro" id="IPR025113">
    <property type="entry name" value="TRL-like"/>
</dbReference>
<keyword evidence="1" id="KW-0472">Membrane</keyword>
<dbReference type="EMBL" id="NPDZ01000001">
    <property type="protein sequence ID" value="PJZ74498.1"/>
    <property type="molecule type" value="Genomic_DNA"/>
</dbReference>
<keyword evidence="4" id="KW-1185">Reference proteome</keyword>
<proteinExistence type="predicted"/>
<evidence type="ECO:0000313" key="3">
    <source>
        <dbReference type="EMBL" id="PJZ74498.1"/>
    </source>
</evidence>
<keyword evidence="1" id="KW-1133">Transmembrane helix</keyword>
<dbReference type="Pfam" id="PF13146">
    <property type="entry name" value="TRL"/>
    <property type="match status" value="1"/>
</dbReference>
<feature type="transmembrane region" description="Helical" evidence="1">
    <location>
        <begin position="12"/>
        <end position="29"/>
    </location>
</feature>
<evidence type="ECO:0000313" key="2">
    <source>
        <dbReference type="EMBL" id="PJZ70966.1"/>
    </source>
</evidence>
<protein>
    <submittedName>
        <fullName evidence="3">TRL-like family protein</fullName>
    </submittedName>
</protein>
<comment type="caution">
    <text evidence="3">The sequence shown here is derived from an EMBL/GenBank/DDBJ whole genome shotgun (WGS) entry which is preliminary data.</text>
</comment>
<organism evidence="3 5">
    <name type="scientific">Leptospira perolatii</name>
    <dbReference type="NCBI Taxonomy" id="2023191"/>
    <lineage>
        <taxon>Bacteria</taxon>
        <taxon>Pseudomonadati</taxon>
        <taxon>Spirochaetota</taxon>
        <taxon>Spirochaetia</taxon>
        <taxon>Leptospirales</taxon>
        <taxon>Leptospiraceae</taxon>
        <taxon>Leptospira</taxon>
    </lineage>
</organism>
<keyword evidence="1" id="KW-0812">Transmembrane</keyword>
<dbReference type="Proteomes" id="UP000231962">
    <property type="component" value="Unassembled WGS sequence"/>
</dbReference>
<dbReference type="Proteomes" id="UP000231990">
    <property type="component" value="Unassembled WGS sequence"/>
</dbReference>
<dbReference type="OrthoDB" id="337370at2"/>
<dbReference type="EMBL" id="NPDY01000001">
    <property type="protein sequence ID" value="PJZ70966.1"/>
    <property type="molecule type" value="Genomic_DNA"/>
</dbReference>
<dbReference type="AlphaFoldDB" id="A0A2M9ZQZ5"/>